<organism evidence="5 6">
    <name type="scientific">Pterulicium gracile</name>
    <dbReference type="NCBI Taxonomy" id="1884261"/>
    <lineage>
        <taxon>Eukaryota</taxon>
        <taxon>Fungi</taxon>
        <taxon>Dikarya</taxon>
        <taxon>Basidiomycota</taxon>
        <taxon>Agaricomycotina</taxon>
        <taxon>Agaricomycetes</taxon>
        <taxon>Agaricomycetidae</taxon>
        <taxon>Agaricales</taxon>
        <taxon>Pleurotineae</taxon>
        <taxon>Pterulaceae</taxon>
        <taxon>Pterulicium</taxon>
    </lineage>
</organism>
<dbReference type="GO" id="GO:0031505">
    <property type="term" value="P:fungal-type cell wall organization"/>
    <property type="evidence" value="ECO:0007669"/>
    <property type="project" value="TreeGrafter"/>
</dbReference>
<evidence type="ECO:0000313" key="6">
    <source>
        <dbReference type="Proteomes" id="UP000305067"/>
    </source>
</evidence>
<dbReference type="InterPro" id="IPR013320">
    <property type="entry name" value="ConA-like_dom_sf"/>
</dbReference>
<dbReference type="EMBL" id="ML178858">
    <property type="protein sequence ID" value="TFK96549.1"/>
    <property type="molecule type" value="Genomic_DNA"/>
</dbReference>
<name>A0A5C3Q686_9AGAR</name>
<proteinExistence type="predicted"/>
<evidence type="ECO:0000313" key="5">
    <source>
        <dbReference type="EMBL" id="TFK96549.1"/>
    </source>
</evidence>
<dbReference type="AlphaFoldDB" id="A0A5C3Q686"/>
<protein>
    <submittedName>
        <fullName evidence="5">Beta-glucan synthesis-associated</fullName>
    </submittedName>
</protein>
<dbReference type="PANTHER" id="PTHR31361">
    <property type="entry name" value="BETA-GLUCAN SYNTHESIS-ASSOCIATED PROTEIN KRE6-RELATED"/>
    <property type="match status" value="1"/>
</dbReference>
<dbReference type="Proteomes" id="UP000305067">
    <property type="component" value="Unassembled WGS sequence"/>
</dbReference>
<gene>
    <name evidence="5" type="ORF">BDV98DRAFT_597456</name>
</gene>
<dbReference type="SUPFAM" id="SSF49899">
    <property type="entry name" value="Concanavalin A-like lectins/glucanases"/>
    <property type="match status" value="1"/>
</dbReference>
<accession>A0A5C3Q686</accession>
<dbReference type="InterPro" id="IPR005629">
    <property type="entry name" value="Skn1/Kre6/Sbg1"/>
</dbReference>
<dbReference type="GO" id="GO:0005886">
    <property type="term" value="C:plasma membrane"/>
    <property type="evidence" value="ECO:0007669"/>
    <property type="project" value="TreeGrafter"/>
</dbReference>
<keyword evidence="4" id="KW-0961">Cell wall biogenesis/degradation</keyword>
<evidence type="ECO:0000256" key="2">
    <source>
        <dbReference type="ARBA" id="ARBA00023136"/>
    </source>
</evidence>
<comment type="subcellular location">
    <subcellularLocation>
        <location evidence="1">Membrane</location>
    </subcellularLocation>
</comment>
<evidence type="ECO:0000256" key="3">
    <source>
        <dbReference type="ARBA" id="ARBA00023180"/>
    </source>
</evidence>
<sequence>MNLGMSHDFGGIDFENLVFPYNMYVDYTRIYQRPGKTKISFDPDDMPTAAYINTFHEAYTNPNLTTWLDDYKQVFPKSRLVDNC</sequence>
<dbReference type="OrthoDB" id="412647at2759"/>
<dbReference type="PANTHER" id="PTHR31361:SF1">
    <property type="entry name" value="BETA-GLUCAN SYNTHESIS-ASSOCIATED PROTEIN KRE6-RELATED"/>
    <property type="match status" value="1"/>
</dbReference>
<dbReference type="Pfam" id="PF03935">
    <property type="entry name" value="SKN1_KRE6_Sbg1"/>
    <property type="match status" value="1"/>
</dbReference>
<keyword evidence="3" id="KW-0325">Glycoprotein</keyword>
<reference evidence="5 6" key="1">
    <citation type="journal article" date="2019" name="Nat. Ecol. Evol.">
        <title>Megaphylogeny resolves global patterns of mushroom evolution.</title>
        <authorList>
            <person name="Varga T."/>
            <person name="Krizsan K."/>
            <person name="Foldi C."/>
            <person name="Dima B."/>
            <person name="Sanchez-Garcia M."/>
            <person name="Sanchez-Ramirez S."/>
            <person name="Szollosi G.J."/>
            <person name="Szarkandi J.G."/>
            <person name="Papp V."/>
            <person name="Albert L."/>
            <person name="Andreopoulos W."/>
            <person name="Angelini C."/>
            <person name="Antonin V."/>
            <person name="Barry K.W."/>
            <person name="Bougher N.L."/>
            <person name="Buchanan P."/>
            <person name="Buyck B."/>
            <person name="Bense V."/>
            <person name="Catcheside P."/>
            <person name="Chovatia M."/>
            <person name="Cooper J."/>
            <person name="Damon W."/>
            <person name="Desjardin D."/>
            <person name="Finy P."/>
            <person name="Geml J."/>
            <person name="Haridas S."/>
            <person name="Hughes K."/>
            <person name="Justo A."/>
            <person name="Karasinski D."/>
            <person name="Kautmanova I."/>
            <person name="Kiss B."/>
            <person name="Kocsube S."/>
            <person name="Kotiranta H."/>
            <person name="LaButti K.M."/>
            <person name="Lechner B.E."/>
            <person name="Liimatainen K."/>
            <person name="Lipzen A."/>
            <person name="Lukacs Z."/>
            <person name="Mihaltcheva S."/>
            <person name="Morgado L.N."/>
            <person name="Niskanen T."/>
            <person name="Noordeloos M.E."/>
            <person name="Ohm R.A."/>
            <person name="Ortiz-Santana B."/>
            <person name="Ovrebo C."/>
            <person name="Racz N."/>
            <person name="Riley R."/>
            <person name="Savchenko A."/>
            <person name="Shiryaev A."/>
            <person name="Soop K."/>
            <person name="Spirin V."/>
            <person name="Szebenyi C."/>
            <person name="Tomsovsky M."/>
            <person name="Tulloss R.E."/>
            <person name="Uehling J."/>
            <person name="Grigoriev I.V."/>
            <person name="Vagvolgyi C."/>
            <person name="Papp T."/>
            <person name="Martin F.M."/>
            <person name="Miettinen O."/>
            <person name="Hibbett D.S."/>
            <person name="Nagy L.G."/>
        </authorList>
    </citation>
    <scope>NUCLEOTIDE SEQUENCE [LARGE SCALE GENOMIC DNA]</scope>
    <source>
        <strain evidence="5 6">CBS 309.79</strain>
    </source>
</reference>
<keyword evidence="2" id="KW-0472">Membrane</keyword>
<evidence type="ECO:0000256" key="4">
    <source>
        <dbReference type="ARBA" id="ARBA00023316"/>
    </source>
</evidence>
<evidence type="ECO:0000256" key="1">
    <source>
        <dbReference type="ARBA" id="ARBA00004370"/>
    </source>
</evidence>
<dbReference type="GO" id="GO:0005789">
    <property type="term" value="C:endoplasmic reticulum membrane"/>
    <property type="evidence" value="ECO:0007669"/>
    <property type="project" value="TreeGrafter"/>
</dbReference>
<keyword evidence="6" id="KW-1185">Reference proteome</keyword>
<dbReference type="GO" id="GO:0015926">
    <property type="term" value="F:glucosidase activity"/>
    <property type="evidence" value="ECO:0007669"/>
    <property type="project" value="TreeGrafter"/>
</dbReference>
<dbReference type="STRING" id="1884261.A0A5C3Q686"/>
<dbReference type="GO" id="GO:0006078">
    <property type="term" value="P:(1-&gt;6)-beta-D-glucan biosynthetic process"/>
    <property type="evidence" value="ECO:0007669"/>
    <property type="project" value="TreeGrafter"/>
</dbReference>